<reference evidence="1 2" key="2">
    <citation type="submission" date="2018-11" db="EMBL/GenBank/DDBJ databases">
        <authorList>
            <consortium name="Pathogen Informatics"/>
        </authorList>
    </citation>
    <scope>NUCLEOTIDE SEQUENCE [LARGE SCALE GENOMIC DNA]</scope>
</reference>
<keyword evidence="2" id="KW-1185">Reference proteome</keyword>
<accession>A0A0R3QVP6</accession>
<evidence type="ECO:0000313" key="3">
    <source>
        <dbReference type="WBParaSite" id="BTMF_0001180401-mRNA-1"/>
    </source>
</evidence>
<dbReference type="EMBL" id="UZAG01017188">
    <property type="protein sequence ID" value="VDO33370.1"/>
    <property type="molecule type" value="Genomic_DNA"/>
</dbReference>
<evidence type="ECO:0000313" key="1">
    <source>
        <dbReference type="EMBL" id="VDO33370.1"/>
    </source>
</evidence>
<organism evidence="3">
    <name type="scientific">Brugia timori</name>
    <dbReference type="NCBI Taxonomy" id="42155"/>
    <lineage>
        <taxon>Eukaryota</taxon>
        <taxon>Metazoa</taxon>
        <taxon>Ecdysozoa</taxon>
        <taxon>Nematoda</taxon>
        <taxon>Chromadorea</taxon>
        <taxon>Rhabditida</taxon>
        <taxon>Spirurina</taxon>
        <taxon>Spiruromorpha</taxon>
        <taxon>Filarioidea</taxon>
        <taxon>Onchocercidae</taxon>
        <taxon>Brugia</taxon>
    </lineage>
</organism>
<sequence length="45" mass="5216">MALIIISTYSVNRENAWTVNIVNFQRYTRKIRGCIRAFSKSSHGI</sequence>
<gene>
    <name evidence="1" type="ORF">BTMF_LOCUS9832</name>
</gene>
<reference evidence="3" key="1">
    <citation type="submission" date="2017-02" db="UniProtKB">
        <authorList>
            <consortium name="WormBaseParasite"/>
        </authorList>
    </citation>
    <scope>IDENTIFICATION</scope>
</reference>
<dbReference type="AlphaFoldDB" id="A0A0R3QVP6"/>
<name>A0A0R3QVP6_9BILA</name>
<dbReference type="Proteomes" id="UP000280834">
    <property type="component" value="Unassembled WGS sequence"/>
</dbReference>
<dbReference type="WBParaSite" id="BTMF_0001180401-mRNA-1">
    <property type="protein sequence ID" value="BTMF_0001180401-mRNA-1"/>
    <property type="gene ID" value="BTMF_0001180401"/>
</dbReference>
<evidence type="ECO:0000313" key="2">
    <source>
        <dbReference type="Proteomes" id="UP000280834"/>
    </source>
</evidence>
<protein>
    <submittedName>
        <fullName evidence="1 3">Uncharacterized protein</fullName>
    </submittedName>
</protein>
<proteinExistence type="predicted"/>